<dbReference type="VEuPathDB" id="VectorBase:MDOA004820"/>
<feature type="region of interest" description="Disordered" evidence="6">
    <location>
        <begin position="333"/>
        <end position="370"/>
    </location>
</feature>
<dbReference type="GO" id="GO:0008270">
    <property type="term" value="F:zinc ion binding"/>
    <property type="evidence" value="ECO:0007669"/>
    <property type="project" value="UniProtKB-KW"/>
</dbReference>
<dbReference type="InterPro" id="IPR050688">
    <property type="entry name" value="Zinc_finger/UBP_domain"/>
</dbReference>
<keyword evidence="2" id="KW-0677">Repeat</keyword>
<keyword evidence="3 5" id="KW-0863">Zinc-finger</keyword>
<feature type="compositionally biased region" description="Basic and acidic residues" evidence="6">
    <location>
        <begin position="145"/>
        <end position="166"/>
    </location>
</feature>
<evidence type="ECO:0000259" key="7">
    <source>
        <dbReference type="PROSITE" id="PS50157"/>
    </source>
</evidence>
<gene>
    <name evidence="8" type="primary">101894397</name>
    <name evidence="10 11" type="synonym">LOC101894397</name>
</gene>
<dbReference type="GO" id="GO:0005634">
    <property type="term" value="C:nucleus"/>
    <property type="evidence" value="ECO:0007669"/>
    <property type="project" value="TreeGrafter"/>
</dbReference>
<feature type="compositionally biased region" description="Polar residues" evidence="6">
    <location>
        <begin position="1279"/>
        <end position="1296"/>
    </location>
</feature>
<feature type="region of interest" description="Disordered" evidence="6">
    <location>
        <begin position="668"/>
        <end position="862"/>
    </location>
</feature>
<reference evidence="8" key="2">
    <citation type="submission" date="2020-05" db="UniProtKB">
        <authorList>
            <consortium name="EnsemblMetazoa"/>
        </authorList>
    </citation>
    <scope>IDENTIFICATION</scope>
    <source>
        <strain evidence="8">Aabys</strain>
    </source>
</reference>
<feature type="region of interest" description="Disordered" evidence="6">
    <location>
        <begin position="910"/>
        <end position="932"/>
    </location>
</feature>
<feature type="region of interest" description="Disordered" evidence="6">
    <location>
        <begin position="428"/>
        <end position="459"/>
    </location>
</feature>
<evidence type="ECO:0000313" key="10">
    <source>
        <dbReference type="RefSeq" id="XP_005187903.1"/>
    </source>
</evidence>
<keyword evidence="1" id="KW-0479">Metal-binding</keyword>
<feature type="region of interest" description="Disordered" evidence="6">
    <location>
        <begin position="2330"/>
        <end position="2374"/>
    </location>
</feature>
<evidence type="ECO:0000256" key="5">
    <source>
        <dbReference type="PROSITE-ProRule" id="PRU00042"/>
    </source>
</evidence>
<feature type="compositionally biased region" description="Low complexity" evidence="6">
    <location>
        <begin position="2339"/>
        <end position="2357"/>
    </location>
</feature>
<proteinExistence type="predicted"/>
<dbReference type="Gene3D" id="3.30.160.60">
    <property type="entry name" value="Classic Zinc Finger"/>
    <property type="match status" value="1"/>
</dbReference>
<dbReference type="EnsemblMetazoa" id="MDOA004820-RB">
    <property type="protein sequence ID" value="MDOA004820-PB"/>
    <property type="gene ID" value="MDOA004820"/>
</dbReference>
<dbReference type="EnsemblMetazoa" id="MDOA004820-RC">
    <property type="protein sequence ID" value="MDOA004820-PC"/>
    <property type="gene ID" value="MDOA004820"/>
</dbReference>
<dbReference type="PROSITE" id="PS50157">
    <property type="entry name" value="ZINC_FINGER_C2H2_2"/>
    <property type="match status" value="1"/>
</dbReference>
<feature type="compositionally biased region" description="Basic and acidic residues" evidence="6">
    <location>
        <begin position="122"/>
        <end position="138"/>
    </location>
</feature>
<feature type="compositionally biased region" description="Polar residues" evidence="6">
    <location>
        <begin position="2358"/>
        <end position="2368"/>
    </location>
</feature>
<feature type="compositionally biased region" description="Low complexity" evidence="6">
    <location>
        <begin position="848"/>
        <end position="857"/>
    </location>
</feature>
<feature type="region of interest" description="Disordered" evidence="6">
    <location>
        <begin position="258"/>
        <end position="302"/>
    </location>
</feature>
<evidence type="ECO:0000256" key="2">
    <source>
        <dbReference type="ARBA" id="ARBA00022737"/>
    </source>
</evidence>
<feature type="region of interest" description="Disordered" evidence="6">
    <location>
        <begin position="1383"/>
        <end position="1415"/>
    </location>
</feature>
<organism evidence="8">
    <name type="scientific">Musca domestica</name>
    <name type="common">House fly</name>
    <dbReference type="NCBI Taxonomy" id="7370"/>
    <lineage>
        <taxon>Eukaryota</taxon>
        <taxon>Metazoa</taxon>
        <taxon>Ecdysozoa</taxon>
        <taxon>Arthropoda</taxon>
        <taxon>Hexapoda</taxon>
        <taxon>Insecta</taxon>
        <taxon>Pterygota</taxon>
        <taxon>Neoptera</taxon>
        <taxon>Endopterygota</taxon>
        <taxon>Diptera</taxon>
        <taxon>Brachycera</taxon>
        <taxon>Muscomorpha</taxon>
        <taxon>Muscoidea</taxon>
        <taxon>Muscidae</taxon>
        <taxon>Musca</taxon>
    </lineage>
</organism>
<protein>
    <submittedName>
        <fullName evidence="10 11">Uncharacterized protein LOC101894397</fullName>
    </submittedName>
</protein>
<dbReference type="SMART" id="SM00355">
    <property type="entry name" value="ZnF_C2H2"/>
    <property type="match status" value="15"/>
</dbReference>
<feature type="compositionally biased region" description="Polar residues" evidence="6">
    <location>
        <begin position="267"/>
        <end position="279"/>
    </location>
</feature>
<feature type="domain" description="C2H2-type" evidence="7">
    <location>
        <begin position="1927"/>
        <end position="1950"/>
    </location>
</feature>
<dbReference type="Proteomes" id="UP001652621">
    <property type="component" value="Unplaced"/>
</dbReference>
<keyword evidence="9" id="KW-1185">Reference proteome</keyword>
<evidence type="ECO:0000256" key="4">
    <source>
        <dbReference type="ARBA" id="ARBA00022833"/>
    </source>
</evidence>
<feature type="compositionally biased region" description="Basic and acidic residues" evidence="6">
    <location>
        <begin position="799"/>
        <end position="829"/>
    </location>
</feature>
<accession>A0A1I8MH33</accession>
<feature type="compositionally biased region" description="Basic and acidic residues" evidence="6">
    <location>
        <begin position="199"/>
        <end position="227"/>
    </location>
</feature>
<evidence type="ECO:0000256" key="6">
    <source>
        <dbReference type="SAM" id="MobiDB-lite"/>
    </source>
</evidence>
<feature type="compositionally biased region" description="Low complexity" evidence="6">
    <location>
        <begin position="917"/>
        <end position="932"/>
    </location>
</feature>
<evidence type="ECO:0000313" key="11">
    <source>
        <dbReference type="RefSeq" id="XP_011294316.1"/>
    </source>
</evidence>
<reference evidence="8" key="1">
    <citation type="journal article" date="2014" name="Genome Biol.">
        <title>Genome of the house fly, Musca domestica L., a global vector of diseases with adaptations to a septic environment.</title>
        <authorList>
            <person name="Scott J.G."/>
            <person name="Warren W.C."/>
            <person name="Beukeboom L.W."/>
            <person name="Bopp D."/>
            <person name="Clark A.G."/>
            <person name="Giers S.D."/>
            <person name="Hediger M."/>
            <person name="Jones A.K."/>
            <person name="Kasai S."/>
            <person name="Leichter C.A."/>
            <person name="Li M."/>
            <person name="Meisel R.P."/>
            <person name="Minx P."/>
            <person name="Murphy T.D."/>
            <person name="Nelson D.R."/>
            <person name="Reid W.R."/>
            <person name="Rinkevich F.D."/>
            <person name="Robertson H.M."/>
            <person name="Sackton T.B."/>
            <person name="Sattelle D.B."/>
            <person name="Thibaud-Nissen F."/>
            <person name="Tomlinson C."/>
            <person name="van de Zande L."/>
            <person name="Walden K.K."/>
            <person name="Wilson R.K."/>
            <person name="Liu N."/>
        </authorList>
    </citation>
    <scope>NUCLEOTIDE SEQUENCE</scope>
    <source>
        <strain evidence="8">Aabys</strain>
    </source>
</reference>
<feature type="compositionally biased region" description="Low complexity" evidence="6">
    <location>
        <begin position="449"/>
        <end position="458"/>
    </location>
</feature>
<dbReference type="EnsemblMetazoa" id="MDOA004820-RA">
    <property type="protein sequence ID" value="MDOA004820-PA"/>
    <property type="gene ID" value="MDOA004820"/>
</dbReference>
<dbReference type="KEGG" id="mde:101894397"/>
<dbReference type="GO" id="GO:0045944">
    <property type="term" value="P:positive regulation of transcription by RNA polymerase II"/>
    <property type="evidence" value="ECO:0007669"/>
    <property type="project" value="TreeGrafter"/>
</dbReference>
<evidence type="ECO:0000313" key="9">
    <source>
        <dbReference type="Proteomes" id="UP001652621"/>
    </source>
</evidence>
<keyword evidence="4" id="KW-0862">Zinc</keyword>
<dbReference type="OrthoDB" id="4737882at2759"/>
<evidence type="ECO:0000256" key="1">
    <source>
        <dbReference type="ARBA" id="ARBA00022723"/>
    </source>
</evidence>
<name>A0A1I8MH33_MUSDO</name>
<dbReference type="PROSITE" id="PS00028">
    <property type="entry name" value="ZINC_FINGER_C2H2_1"/>
    <property type="match status" value="3"/>
</dbReference>
<dbReference type="RefSeq" id="XP_005187903.1">
    <property type="nucleotide sequence ID" value="XM_005187846.3"/>
</dbReference>
<feature type="compositionally biased region" description="Basic and acidic residues" evidence="6">
    <location>
        <begin position="759"/>
        <end position="775"/>
    </location>
</feature>
<dbReference type="RefSeq" id="XP_011294316.1">
    <property type="nucleotide sequence ID" value="XM_011296014.2"/>
</dbReference>
<evidence type="ECO:0000256" key="3">
    <source>
        <dbReference type="ARBA" id="ARBA00022771"/>
    </source>
</evidence>
<feature type="region of interest" description="Disordered" evidence="6">
    <location>
        <begin position="106"/>
        <end position="227"/>
    </location>
</feature>
<dbReference type="GeneID" id="101894397"/>
<reference evidence="10 11" key="3">
    <citation type="submission" date="2025-04" db="UniProtKB">
        <authorList>
            <consortium name="RefSeq"/>
        </authorList>
    </citation>
    <scope>IDENTIFICATION</scope>
    <source>
        <strain evidence="10 11">Aabys</strain>
    </source>
</reference>
<feature type="region of interest" description="Disordered" evidence="6">
    <location>
        <begin position="1279"/>
        <end position="1298"/>
    </location>
</feature>
<dbReference type="PANTHER" id="PTHR24403:SF67">
    <property type="entry name" value="FI01116P-RELATED"/>
    <property type="match status" value="1"/>
</dbReference>
<dbReference type="PANTHER" id="PTHR24403">
    <property type="entry name" value="ZINC FINGER PROTEIN"/>
    <property type="match status" value="1"/>
</dbReference>
<feature type="region of interest" description="Disordered" evidence="6">
    <location>
        <begin position="504"/>
        <end position="539"/>
    </location>
</feature>
<dbReference type="VEuPathDB" id="VectorBase:MDOMA2_000275"/>
<sequence length="2413" mass="275313">MDTDLANMDKQITEKLEALMKYIPFIDYILEIDRGKYVKFVDIKRWIVNKKRYPLNDLKKIEQSIITQYKNLLVMDDRKVPAEIMNIFSKEFKAEFVNLCSDDEDEGEEAKDKKQQTCTVSKRQEKPNTSRTTDKETVVKPNTSRKTDKETAKKQNTTKKSDKESAKSPSEASKTKEISLESDDDLEIISVSYPTSTADKAKQPKNDVKGKTKEEAESSKAKNLDDVTKSLLDEIDNICDEDNFVKNVEKSPTICKKKMSNEDTRVSSKTSPANKQINKSEAPIVDTISLDDSSDDEEVNPNPIKETVKKVSQQQLGAEKPSPVLEEKPLFTRRSNVRKSIENNNQTDERNKTVPSPPTATNSVEEETKSSIDPTIISAINDISLKSLDNSNCEDLLTCIIKVSESKSTILENLLLKTIIKRLRANEEQKPKDVGAAPALSANIDNSHPNNENANANPTSVLPTNSNLPLHSTGGQQYYQPHFNPPAAATPYPQYNQVPSPSMIHQPIPHPNYESNAGPHAYPNSPQYAPAPPCQRRLNLNDPRIKNLINKFKASPLLTPQQKMMLTKFGQVPMPQIPSNIQAQPIQSMPPNVPLNKFNDPVSSATPQNTQPLQYPAPHLSRPNNTKSFELQKNPIKANTPKPAMAKPAGMATTISMEEYKHRKEMERLQKLREDDEKKRQTEHQRKEEEKKRQEMDKRTFEDIEKRNSLKSTEEIRSILLSTLQPSEIDALRDSFKNARKNSSETESETNYGKQNSHKRVDKENAKSLLNEKKNNSKPNGHKKITDLDVSEKLTNGMESDKKSPTRRPSEDLKENVMDCHNTKEEHQKTTPTKKSSNANKSKKAKSSRSSSSSGGNRKVDITREMNRVYRELECTVKGFDQIMDYMPKAIGGKRRSSVHARSVISEQLNVDEESTTEISSSQTSSDSLISSFQLRKRRKTIDTHFEHQKRQSSMQAHNAIAHQLSSQEDNGEARADMLPERRKTTEGNFHNAMDVDGDDCEHRIGYSSSNDGETKPIIPLKVPKIILKRLTQKEIEKYTIVQKSTENNGDSALDTSILKVQLIPTSTKHVTPSTSGNRKPLPQILNNDCQMFEKNTRICVLCNSKSPDLTNHFVGKHKTESYVARLSWSQLDELLLNTPFATAVSGGKLSGALPQYSIKCQFCETQIKGIFHKFYDHYSSHTGEFAYQCGQCKYSRPYREFITIHQLNKKRCSNAKTQILYRYKADARVIYLYYCNICNFVQLNEANIFKHLREHHDARQATQDNVKKCILAAISDGPDSSNTIERQDSAETTPSEGVVPKIETKLELMDDNILVCNEPCMDEEEAATAAEENYDLATCALDEQLKQMHEDLQTPPTPPMTTIHFNSNPVQAISNRLKPLAIKPEPEPMNDDEDNRLTPPPSHPPRQYIDQSGISPPYRLSYRCYPMHVKYLGLFKCLTDDCYFSTDCPKEFQHHLQSHTDESLCLQCAYCSFQGQISSIETLIGHIQNDHSRMLFQCSECCYRSIDGCNVLVHQREKHCSGLDGNDSLKVFKCHGEEAAFCEETSREKLKMNAPKITCEYCRQYSYYNSNFLKHHMLNEHKIQKHSKYYSCLYCTFKANDDFVLRKHLALCHPNEFAYIRDHNSAEISQEDSVEQLHLLQLSEPITRLIDYSKANVIEDVKPNADELLKCQEETLKIRLRKLTEKTGIAPDCLYRCPEQSCGGFFSIYDLWLRHMRTKHCCLECACPHCPGEKLLPLEEFKTHFENHRRHLYLCYHCPLTFASNEEAMAHVSSTGHVNSYGAMRSERIRFNLSYSYFILLPLDKLKERAEFIPNILNLLDERLRELESRESKSYKNSWLIPTEDSPNWLEDFPTDICRKLKKKCFNGKCDFRAIEAAELFQHVREKHKISGSTFSCRQCDFSIVNCQHWDDILAHIHQHFDSTFFICGACSAYFYNRSKMATHIREKHDCRDVPLINLIKVKKQIYIRLAIVFASKCLSFSTMRNCFCCEEKGMKGDAYILHLKRYHKFSLQYFCEWCNLPIESLQLVKDHFSKVHRVNTLKIRCELASKYNIKVKSVSNFELDIDTREEVVLHLQQQPMVQIKPEPEEIMENDDSVVILDDDDIIVENHVKDQEKMEQEYKPMLKCIAMDSLREKTMPQHFSHAQMSTQNSNISSTTANVNGASHLTHLQMPPAINQPYNIPSSSHPHSVIPQNSNVPMSMAYGQANPPLHAVQLGSRNILHSVPPNSHANISNIQLMPNSIARIGSVTSNGVPHNIRQQHIVRMPANQPPTTAAATHPIQYYSNNNFPHQPTQQQVQYPRNNFVHAATTAANASNQYSNNHITYQTTHYNPTSLNSNPQYSSSTYTTSPSVTQMSTSTVNNSRPYHNYPPNHFQTNNYVQNTHLVNGHPTSFTATQQQQFNAGYHTSFT</sequence>
<evidence type="ECO:0000313" key="8">
    <source>
        <dbReference type="EnsemblMetazoa" id="MDOA004820-PC"/>
    </source>
</evidence>
<dbReference type="EnsemblMetazoa" id="MDOA004820-RG">
    <property type="protein sequence ID" value="MDOA004820-PG"/>
    <property type="gene ID" value="MDOA004820"/>
</dbReference>
<dbReference type="eggNOG" id="ENOG502RTQA">
    <property type="taxonomic scope" value="Eukaryota"/>
</dbReference>
<dbReference type="InterPro" id="IPR013087">
    <property type="entry name" value="Znf_C2H2_type"/>
</dbReference>
<feature type="compositionally biased region" description="Basic and acidic residues" evidence="6">
    <location>
        <begin position="668"/>
        <end position="717"/>
    </location>
</feature>